<dbReference type="Pfam" id="PF10290">
    <property type="entry name" value="YJL171C_Tos1_N"/>
    <property type="match status" value="1"/>
</dbReference>
<evidence type="ECO:0000259" key="10">
    <source>
        <dbReference type="Pfam" id="PF10290"/>
    </source>
</evidence>
<dbReference type="PANTHER" id="PTHR31737">
    <property type="entry name" value="PROTEIN TOS1"/>
    <property type="match status" value="1"/>
</dbReference>
<protein>
    <recommendedName>
        <fullName evidence="3">glucan endo-1,3-beta-D-glucosidase</fullName>
        <ecNumber evidence="3">3.2.1.39</ecNumber>
    </recommendedName>
</protein>
<evidence type="ECO:0000259" key="9">
    <source>
        <dbReference type="Pfam" id="PF10287"/>
    </source>
</evidence>
<evidence type="ECO:0000313" key="11">
    <source>
        <dbReference type="EMBL" id="SSD61686.1"/>
    </source>
</evidence>
<evidence type="ECO:0000256" key="2">
    <source>
        <dbReference type="ARBA" id="ARBA00006055"/>
    </source>
</evidence>
<evidence type="ECO:0000256" key="1">
    <source>
        <dbReference type="ARBA" id="ARBA00000382"/>
    </source>
</evidence>
<dbReference type="GO" id="GO:0042973">
    <property type="term" value="F:glucan endo-1,3-beta-D-glucosidase activity"/>
    <property type="evidence" value="ECO:0007669"/>
    <property type="project" value="UniProtKB-EC"/>
</dbReference>
<feature type="domain" description="Cell wall protein YJL171C/Tos1 C-terminal" evidence="9">
    <location>
        <begin position="110"/>
        <end position="342"/>
    </location>
</feature>
<dbReference type="VEuPathDB" id="FungiDB:SCODWIG_03447"/>
<reference evidence="12" key="1">
    <citation type="submission" date="2018-06" db="EMBL/GenBank/DDBJ databases">
        <authorList>
            <person name="Guldener U."/>
        </authorList>
    </citation>
    <scope>NUCLEOTIDE SEQUENCE [LARGE SCALE GENOMIC DNA]</scope>
    <source>
        <strain evidence="12">UTAD17</strain>
    </source>
</reference>
<dbReference type="GO" id="GO:0009277">
    <property type="term" value="C:fungal-type cell wall"/>
    <property type="evidence" value="ECO:0007669"/>
    <property type="project" value="TreeGrafter"/>
</dbReference>
<proteinExistence type="inferred from homology"/>
<feature type="signal peptide" evidence="8">
    <location>
        <begin position="1"/>
        <end position="19"/>
    </location>
</feature>
<evidence type="ECO:0000256" key="6">
    <source>
        <dbReference type="ARBA" id="ARBA00023295"/>
    </source>
</evidence>
<keyword evidence="7" id="KW-0961">Cell wall biogenesis/degradation</keyword>
<feature type="domain" description="Cell wall protein YJL171C/Tos1 N-terminal" evidence="10">
    <location>
        <begin position="34"/>
        <end position="97"/>
    </location>
</feature>
<evidence type="ECO:0000313" key="12">
    <source>
        <dbReference type="Proteomes" id="UP000262825"/>
    </source>
</evidence>
<evidence type="ECO:0000256" key="3">
    <source>
        <dbReference type="ARBA" id="ARBA00012780"/>
    </source>
</evidence>
<name>A0A376BAK3_9ASCO</name>
<dbReference type="GO" id="GO:0071555">
    <property type="term" value="P:cell wall organization"/>
    <property type="evidence" value="ECO:0007669"/>
    <property type="project" value="UniProtKB-KW"/>
</dbReference>
<dbReference type="InterPro" id="IPR018807">
    <property type="entry name" value="YJL171C/Tos1_N"/>
</dbReference>
<feature type="chain" id="PRO_5017053709" description="glucan endo-1,3-beta-D-glucosidase" evidence="8">
    <location>
        <begin position="20"/>
        <end position="405"/>
    </location>
</feature>
<dbReference type="Gene3D" id="2.60.120.200">
    <property type="match status" value="1"/>
</dbReference>
<dbReference type="Pfam" id="PF10287">
    <property type="entry name" value="YJL171C_Tos1_C"/>
    <property type="match status" value="1"/>
</dbReference>
<keyword evidence="5" id="KW-0378">Hydrolase</keyword>
<evidence type="ECO:0000256" key="5">
    <source>
        <dbReference type="ARBA" id="ARBA00022801"/>
    </source>
</evidence>
<dbReference type="InterPro" id="IPR018805">
    <property type="entry name" value="YJL171C/Tos1_C"/>
</dbReference>
<dbReference type="AlphaFoldDB" id="A0A376BAK3"/>
<dbReference type="Proteomes" id="UP000262825">
    <property type="component" value="Unassembled WGS sequence"/>
</dbReference>
<sequence length="405" mass="44650">MEFLTLSLIISLILRFSTAEGLQKRDLSNPSVSEILFEGVGFTGYYSQIKKLVEDGSCDCEIGGSYYFSGPNSPLDEEVAVHFRGPLSLYKFAYYTSEYFDVSDNSTSKSWTRRAYYDSESATTENVTFLTKAGDNSTCLGQALTYASSDGVSKASSATPLGSGNLITSDEEYVIFSNISCSKSGYDKDCGVYRKGIPAYHGYYGTTKMFLFEFKAPTETQENSTSFSYYDMPAIWLLNSHIARTSQYPTNSNCSCWASGCGEFDIFEVMNGTQKNNFYSTFHTFQGTGVLGTGLQAFGHVDRDTEDTMLGGVIFDSVGNTLVFMNNETTFGSSIEVSDISALLNLEEEEEEDDVVVSSLSSISISYSTTSTAKSKNNGHSLFYREDVLSYYISIIILSLLNMLL</sequence>
<organism evidence="11 12">
    <name type="scientific">Saccharomycodes ludwigii</name>
    <dbReference type="NCBI Taxonomy" id="36035"/>
    <lineage>
        <taxon>Eukaryota</taxon>
        <taxon>Fungi</taxon>
        <taxon>Dikarya</taxon>
        <taxon>Ascomycota</taxon>
        <taxon>Saccharomycotina</taxon>
        <taxon>Saccharomycetes</taxon>
        <taxon>Saccharomycodales</taxon>
        <taxon>Saccharomycodaceae</taxon>
        <taxon>Saccharomycodes</taxon>
    </lineage>
</organism>
<comment type="catalytic activity">
    <reaction evidence="1">
        <text>Hydrolysis of (1-&gt;3)-beta-D-glucosidic linkages in (1-&gt;3)-beta-D-glucans.</text>
        <dbReference type="EC" id="3.2.1.39"/>
    </reaction>
</comment>
<keyword evidence="12" id="KW-1185">Reference proteome</keyword>
<keyword evidence="4 8" id="KW-0732">Signal</keyword>
<dbReference type="EC" id="3.2.1.39" evidence="3"/>
<evidence type="ECO:0000256" key="4">
    <source>
        <dbReference type="ARBA" id="ARBA00022729"/>
    </source>
</evidence>
<dbReference type="EMBL" id="UFAJ01000834">
    <property type="protein sequence ID" value="SSD61686.1"/>
    <property type="molecule type" value="Genomic_DNA"/>
</dbReference>
<accession>A0A376BAK3</accession>
<gene>
    <name evidence="11" type="ORF">SCODWIG_03447</name>
</gene>
<keyword evidence="6" id="KW-0326">Glycosidase</keyword>
<evidence type="ECO:0000256" key="7">
    <source>
        <dbReference type="ARBA" id="ARBA00023316"/>
    </source>
</evidence>
<evidence type="ECO:0000256" key="8">
    <source>
        <dbReference type="SAM" id="SignalP"/>
    </source>
</evidence>
<dbReference type="PANTHER" id="PTHR31737:SF3">
    <property type="entry name" value="CELL WALL PROTEIN YJL171C"/>
    <property type="match status" value="1"/>
</dbReference>
<comment type="similarity">
    <text evidence="2">Belongs to the PGA52 family.</text>
</comment>